<evidence type="ECO:0000313" key="3">
    <source>
        <dbReference type="Proteomes" id="UP001201463"/>
    </source>
</evidence>
<feature type="signal peptide" evidence="1">
    <location>
        <begin position="1"/>
        <end position="21"/>
    </location>
</feature>
<accession>A0ABS8XGA8</accession>
<sequence length="772" mass="85689">MRFSLFVTLPWLVVAASSSWAQPSTGPSVRDVVEFKSVILPRAHDLEGFRQQTSPSGARAFIVTRKADVAADMNHYEILMLNLAPQRLAERRPAAPEVVFAFDARYDNESGYPALAQVQWADERTLVFRAKIRDAVYQVYSLDLPTRKLVQLTNAPTPVESFAASVDLKRVVYAVQVPNPPMKEGARSIVVGNQWFRGVLYGQRALKEQVRAFRFYVADVGSGKPARPLGDAFVQANLGWPQANISPDGRWAILPRFERGRTRAWSLQYPLLEAAAKEYGPAIRRDPLGYFSGPMSFAARRMVAWRLDDAHEQTILDAPDDSIMGGRQSRRDKVWQATGSSVVLAGTHLPLIDGRQVSAASHVIEYWPDSGRWIVVAKLNGRLEEALPAGDGVVVMDSGKRRQFQRLDAGGWQEVAPVPRASGSGWRLQLQEGPNEPPDVFAVGPAGQSVRLTTLNPQFDPKTWGTMSSFQWRDAKGRQWQGGLMAPVEDRGKRLPLVIQSYNYFPDTFYLDGPNFADRTGTSAFPGRAFVREGVLVLAMRAQPGTAPHRDDANQNRLFNEGVRGAVDALVRAGRVDPARVGIIGWSGTGEKVLNAITFSDLPIRAATIADGDANTLFSYAVTYGFSDYTWGHKETVNRGLPIRPNLGAWIETDPSMNTDCVKAALRIETYGIPVHNYWDIYALMRRQYKPADMILIPGGSHGLATPSERMISLQGNVDWFNFWLNNEKRSVPLLAAETAATLQAQYEAWDQMAAMKRTHDRRPRCPLASVG</sequence>
<dbReference type="Gene3D" id="3.40.50.1820">
    <property type="entry name" value="alpha/beta hydrolase"/>
    <property type="match status" value="1"/>
</dbReference>
<reference evidence="2 3" key="1">
    <citation type="submission" date="2021-12" db="EMBL/GenBank/DDBJ databases">
        <title>Genome seq of p7.</title>
        <authorList>
            <person name="Seo T."/>
        </authorList>
    </citation>
    <scope>NUCLEOTIDE SEQUENCE [LARGE SCALE GENOMIC DNA]</scope>
    <source>
        <strain evidence="2 3">P7</strain>
    </source>
</reference>
<evidence type="ECO:0008006" key="4">
    <source>
        <dbReference type="Google" id="ProtNLM"/>
    </source>
</evidence>
<proteinExistence type="predicted"/>
<dbReference type="InterPro" id="IPR029058">
    <property type="entry name" value="AB_hydrolase_fold"/>
</dbReference>
<protein>
    <recommendedName>
        <fullName evidence="4">Peptidase S9 prolyl oligopeptidase catalytic domain-containing protein</fullName>
    </recommendedName>
</protein>
<dbReference type="RefSeq" id="WP_233392725.1">
    <property type="nucleotide sequence ID" value="NZ_JAJTWT010000005.1"/>
</dbReference>
<evidence type="ECO:0000256" key="1">
    <source>
        <dbReference type="SAM" id="SignalP"/>
    </source>
</evidence>
<name>A0ABS8XGA8_9BURK</name>
<dbReference type="SUPFAM" id="SSF53474">
    <property type="entry name" value="alpha/beta-Hydrolases"/>
    <property type="match status" value="1"/>
</dbReference>
<keyword evidence="1" id="KW-0732">Signal</keyword>
<dbReference type="SUPFAM" id="SSF82171">
    <property type="entry name" value="DPP6 N-terminal domain-like"/>
    <property type="match status" value="1"/>
</dbReference>
<gene>
    <name evidence="2" type="ORF">LXT12_13590</name>
</gene>
<evidence type="ECO:0000313" key="2">
    <source>
        <dbReference type="EMBL" id="MCE4538285.1"/>
    </source>
</evidence>
<keyword evidence="3" id="KW-1185">Reference proteome</keyword>
<feature type="chain" id="PRO_5047174297" description="Peptidase S9 prolyl oligopeptidase catalytic domain-containing protein" evidence="1">
    <location>
        <begin position="22"/>
        <end position="772"/>
    </location>
</feature>
<comment type="caution">
    <text evidence="2">The sequence shown here is derived from an EMBL/GenBank/DDBJ whole genome shotgun (WGS) entry which is preliminary data.</text>
</comment>
<dbReference type="Proteomes" id="UP001201463">
    <property type="component" value="Unassembled WGS sequence"/>
</dbReference>
<organism evidence="2 3">
    <name type="scientific">Pelomonas caseinilytica</name>
    <dbReference type="NCBI Taxonomy" id="2906763"/>
    <lineage>
        <taxon>Bacteria</taxon>
        <taxon>Pseudomonadati</taxon>
        <taxon>Pseudomonadota</taxon>
        <taxon>Betaproteobacteria</taxon>
        <taxon>Burkholderiales</taxon>
        <taxon>Sphaerotilaceae</taxon>
        <taxon>Roseateles</taxon>
    </lineage>
</organism>
<dbReference type="EMBL" id="JAJTWT010000005">
    <property type="protein sequence ID" value="MCE4538285.1"/>
    <property type="molecule type" value="Genomic_DNA"/>
</dbReference>